<feature type="compositionally biased region" description="Low complexity" evidence="5">
    <location>
        <begin position="36"/>
        <end position="62"/>
    </location>
</feature>
<dbReference type="GO" id="GO:0000435">
    <property type="term" value="P:positive regulation of transcription from RNA polymerase II promoter by galactose"/>
    <property type="evidence" value="ECO:0007669"/>
    <property type="project" value="TreeGrafter"/>
</dbReference>
<evidence type="ECO:0000313" key="8">
    <source>
        <dbReference type="Proteomes" id="UP000030816"/>
    </source>
</evidence>
<keyword evidence="7" id="KW-0418">Kinase</keyword>
<dbReference type="GO" id="GO:0008270">
    <property type="term" value="F:zinc ion binding"/>
    <property type="evidence" value="ECO:0007669"/>
    <property type="project" value="InterPro"/>
</dbReference>
<keyword evidence="8" id="KW-1185">Reference proteome</keyword>
<dbReference type="GeneID" id="63735109"/>
<dbReference type="STRING" id="1081103.A0A0B2X7B3"/>
<dbReference type="Proteomes" id="UP000030816">
    <property type="component" value="Unassembled WGS sequence"/>
</dbReference>
<evidence type="ECO:0000256" key="5">
    <source>
        <dbReference type="SAM" id="MobiDB-lite"/>
    </source>
</evidence>
<proteinExistence type="predicted"/>
<comment type="caution">
    <text evidence="7">The sequence shown here is derived from an EMBL/GenBank/DDBJ whole genome shotgun (WGS) entry which is preliminary data.</text>
</comment>
<dbReference type="OrthoDB" id="3971593at2759"/>
<evidence type="ECO:0000256" key="2">
    <source>
        <dbReference type="ARBA" id="ARBA00023163"/>
    </source>
</evidence>
<keyword evidence="3" id="KW-0539">Nucleus</keyword>
<dbReference type="EMBL" id="AZHE01000001">
    <property type="protein sequence ID" value="KHO01653.1"/>
    <property type="molecule type" value="Genomic_DNA"/>
</dbReference>
<gene>
    <name evidence="7" type="ORF">MAM_00654</name>
</gene>
<dbReference type="PANTHER" id="PTHR47424">
    <property type="entry name" value="REGULATORY PROTEIN GAL4"/>
    <property type="match status" value="1"/>
</dbReference>
<dbReference type="AlphaFoldDB" id="A0A0B2X7B3"/>
<keyword evidence="2" id="KW-0804">Transcription</keyword>
<keyword evidence="4" id="KW-0175">Coiled coil</keyword>
<evidence type="ECO:0000256" key="4">
    <source>
        <dbReference type="SAM" id="Coils"/>
    </source>
</evidence>
<dbReference type="Pfam" id="PF04082">
    <property type="entry name" value="Fungal_trans"/>
    <property type="match status" value="1"/>
</dbReference>
<evidence type="ECO:0000313" key="7">
    <source>
        <dbReference type="EMBL" id="KHO01653.1"/>
    </source>
</evidence>
<organism evidence="7 8">
    <name type="scientific">Metarhizium album (strain ARSEF 1941)</name>
    <dbReference type="NCBI Taxonomy" id="1081103"/>
    <lineage>
        <taxon>Eukaryota</taxon>
        <taxon>Fungi</taxon>
        <taxon>Dikarya</taxon>
        <taxon>Ascomycota</taxon>
        <taxon>Pezizomycotina</taxon>
        <taxon>Sordariomycetes</taxon>
        <taxon>Hypocreomycetidae</taxon>
        <taxon>Hypocreales</taxon>
        <taxon>Clavicipitaceae</taxon>
        <taxon>Metarhizium</taxon>
    </lineage>
</organism>
<evidence type="ECO:0000259" key="6">
    <source>
        <dbReference type="SMART" id="SM00906"/>
    </source>
</evidence>
<evidence type="ECO:0000256" key="1">
    <source>
        <dbReference type="ARBA" id="ARBA00023015"/>
    </source>
</evidence>
<dbReference type="GO" id="GO:0005634">
    <property type="term" value="C:nucleus"/>
    <property type="evidence" value="ECO:0007669"/>
    <property type="project" value="TreeGrafter"/>
</dbReference>
<protein>
    <submittedName>
        <fullName evidence="7">Casein kinase II, regulatory subunit</fullName>
    </submittedName>
</protein>
<feature type="coiled-coil region" evidence="4">
    <location>
        <begin position="111"/>
        <end position="138"/>
    </location>
</feature>
<dbReference type="GO" id="GO:0016301">
    <property type="term" value="F:kinase activity"/>
    <property type="evidence" value="ECO:0007669"/>
    <property type="project" value="UniProtKB-KW"/>
</dbReference>
<dbReference type="GO" id="GO:0000981">
    <property type="term" value="F:DNA-binding transcription factor activity, RNA polymerase II-specific"/>
    <property type="evidence" value="ECO:0007669"/>
    <property type="project" value="TreeGrafter"/>
</dbReference>
<dbReference type="GO" id="GO:0000978">
    <property type="term" value="F:RNA polymerase II cis-regulatory region sequence-specific DNA binding"/>
    <property type="evidence" value="ECO:0007669"/>
    <property type="project" value="TreeGrafter"/>
</dbReference>
<name>A0A0B2X7B3_METAS</name>
<dbReference type="RefSeq" id="XP_040682718.1">
    <property type="nucleotide sequence ID" value="XM_040819453.1"/>
</dbReference>
<dbReference type="PANTHER" id="PTHR47424:SF5">
    <property type="entry name" value="ZN(II)2CYS6 TRANSCRIPTION FACTOR (EUROFUNG)"/>
    <property type="match status" value="1"/>
</dbReference>
<keyword evidence="7" id="KW-0808">Transferase</keyword>
<dbReference type="InterPro" id="IPR051127">
    <property type="entry name" value="Fungal_SecMet_Regulators"/>
</dbReference>
<feature type="domain" description="Xylanolytic transcriptional activator regulatory" evidence="6">
    <location>
        <begin position="363"/>
        <end position="437"/>
    </location>
</feature>
<reference evidence="7 8" key="1">
    <citation type="journal article" date="2014" name="Proc. Natl. Acad. Sci. U.S.A.">
        <title>Trajectory and genomic determinants of fungal-pathogen speciation and host adaptation.</title>
        <authorList>
            <person name="Hu X."/>
            <person name="Xiao G."/>
            <person name="Zheng P."/>
            <person name="Shang Y."/>
            <person name="Su Y."/>
            <person name="Zhang X."/>
            <person name="Liu X."/>
            <person name="Zhan S."/>
            <person name="St Leger R.J."/>
            <person name="Wang C."/>
        </authorList>
    </citation>
    <scope>NUCLEOTIDE SEQUENCE [LARGE SCALE GENOMIC DNA]</scope>
    <source>
        <strain evidence="7 8">ARSEF 1941</strain>
    </source>
</reference>
<dbReference type="CDD" id="cd12148">
    <property type="entry name" value="fungal_TF_MHR"/>
    <property type="match status" value="1"/>
</dbReference>
<sequence length="722" mass="79750">MEQIETQASDLRYLAQAPAALSDTASVSYDTPRPGPHASPSGSASYGDNSAAVAASASASTASKRKSMGDGDGAAQKQTRSKRNRRCGNLNLACLYAPNCCSNNFKDSDEFKSVTSQLRRLQEEVSRLNQTMKALQAESTRLVAPPTDRGLNGGPGSTLAPSPVLSSTSTSMPRPDLTHAKVGAFRGTTSMAYSLDVANTTIANMGYHGMDDTDHQDHQGSDVAIQVTATNAGLDPLVEFGKDEMVRLCRFHEDEIGIMYPVLNIHSVIAHAKNIAPFLDSLRRQPQPSELINDDKTLQLKMVMCCALVTESHGHSDRAIRLYESMEGVVNKKLMSDRSDVANLPVLCLLAGYRFLSCDEVLAWRVIGQVVRLCLEAGIHQTRGLTRIRDDVERRNALNSFWSAYVLDRRWAFGTGLPYSVQDDEIDPTLPLPDEYPFLVAMITYSRLGAKVWRQVSHFGPVLARELRQEEIDSLDREILQWYEKVPDEVKIRIWLYTPILHSATSIMQHPGQAQRVVDLAKDTIQYLNHLNGTTNLYRRSQTFYHQFLASAISVVFLASVHAPVRFSAVCREEFYLALDLVKDLSAKSWVSKRLWRTIKSLKDVAPRFGLNPDDDAHSSAALGMIGLARGHLDASPVTQSQSPFPSLAMPASHHVPEQPVEKNGRLIQSELSRIFEGYVGLNGFHFGDERVAPHNNLGTSDSAAGIFTPDGTVFPHLRDMF</sequence>
<dbReference type="GO" id="GO:0006351">
    <property type="term" value="P:DNA-templated transcription"/>
    <property type="evidence" value="ECO:0007669"/>
    <property type="project" value="InterPro"/>
</dbReference>
<dbReference type="InterPro" id="IPR007219">
    <property type="entry name" value="XnlR_reg_dom"/>
</dbReference>
<feature type="region of interest" description="Disordered" evidence="5">
    <location>
        <begin position="23"/>
        <end position="82"/>
    </location>
</feature>
<dbReference type="SMART" id="SM00906">
    <property type="entry name" value="Fungal_trans"/>
    <property type="match status" value="1"/>
</dbReference>
<dbReference type="HOGENOM" id="CLU_008828_0_0_1"/>
<feature type="region of interest" description="Disordered" evidence="5">
    <location>
        <begin position="144"/>
        <end position="176"/>
    </location>
</feature>
<accession>A0A0B2X7B3</accession>
<keyword evidence="1" id="KW-0805">Transcription regulation</keyword>
<evidence type="ECO:0000256" key="3">
    <source>
        <dbReference type="ARBA" id="ARBA00023242"/>
    </source>
</evidence>